<evidence type="ECO:0000313" key="4">
    <source>
        <dbReference type="Proteomes" id="UP000291144"/>
    </source>
</evidence>
<dbReference type="InterPro" id="IPR011008">
    <property type="entry name" value="Dimeric_a/b-barrel"/>
</dbReference>
<dbReference type="Pfam" id="PF16291">
    <property type="entry name" value="DUF4937"/>
    <property type="match status" value="1"/>
</dbReference>
<evidence type="ECO:0000259" key="2">
    <source>
        <dbReference type="Pfam" id="PF16291"/>
    </source>
</evidence>
<sequence length="267" mass="29992">MRRAPGSSRQRQRDDATGLGGPRSCSGYELQQSQIGRPVGQGHDDDAVLSLRSVWWLTHRVECVLLKWIRCTVGDRARFDRGQRAWADLTGFAGFLGQRGGWDTSNPNIAHIFGLWASPTSYEAFMSGPHDLFATRQVGTFATIDVQLYETLQSIGHPPERVVGQEMLHVARCDVDPQRVRHFTDVQASVWNPGLLRAPGFQGGLLAQRELNEFLVVTQWETAEAHDEYRRGHFPGLRERAEPAPDAQWIVGHQIGIQPAWYVPETT</sequence>
<dbReference type="AlphaFoldDB" id="A0A4V2M8N3"/>
<name>A0A4V2M8N3_9ACTN</name>
<evidence type="ECO:0000313" key="3">
    <source>
        <dbReference type="EMBL" id="TCC52102.1"/>
    </source>
</evidence>
<reference evidence="3 4" key="1">
    <citation type="submission" date="2019-02" db="EMBL/GenBank/DDBJ databases">
        <title>Kribbella capetownensis sp. nov. and Kribbella speibonae sp. nov., isolated from soil.</title>
        <authorList>
            <person name="Curtis S.M."/>
            <person name="Norton I."/>
            <person name="Everest G.J."/>
            <person name="Meyers P.R."/>
        </authorList>
    </citation>
    <scope>NUCLEOTIDE SEQUENCE [LARGE SCALE GENOMIC DNA]</scope>
    <source>
        <strain evidence="3 4">NRRL B-24813</strain>
    </source>
</reference>
<keyword evidence="4" id="KW-1185">Reference proteome</keyword>
<comment type="caution">
    <text evidence="3">The sequence shown here is derived from an EMBL/GenBank/DDBJ whole genome shotgun (WGS) entry which is preliminary data.</text>
</comment>
<gene>
    <name evidence="3" type="ORF">E0H73_39860</name>
</gene>
<dbReference type="Gene3D" id="3.30.70.100">
    <property type="match status" value="1"/>
</dbReference>
<organism evidence="3 4">
    <name type="scientific">Kribbella pittospori</name>
    <dbReference type="NCBI Taxonomy" id="722689"/>
    <lineage>
        <taxon>Bacteria</taxon>
        <taxon>Bacillati</taxon>
        <taxon>Actinomycetota</taxon>
        <taxon>Actinomycetes</taxon>
        <taxon>Propionibacteriales</taxon>
        <taxon>Kribbellaceae</taxon>
        <taxon>Kribbella</taxon>
    </lineage>
</organism>
<proteinExistence type="predicted"/>
<dbReference type="Proteomes" id="UP000291144">
    <property type="component" value="Unassembled WGS sequence"/>
</dbReference>
<accession>A0A4V2M8N3</accession>
<feature type="region of interest" description="Disordered" evidence="1">
    <location>
        <begin position="1"/>
        <end position="25"/>
    </location>
</feature>
<dbReference type="EMBL" id="SJKB01000021">
    <property type="protein sequence ID" value="TCC52102.1"/>
    <property type="molecule type" value="Genomic_DNA"/>
</dbReference>
<dbReference type="SUPFAM" id="SSF54909">
    <property type="entry name" value="Dimeric alpha+beta barrel"/>
    <property type="match status" value="2"/>
</dbReference>
<dbReference type="InterPro" id="IPR032555">
    <property type="entry name" value="DUF4937"/>
</dbReference>
<protein>
    <submittedName>
        <fullName evidence="3">DUF4937 domain-containing protein</fullName>
    </submittedName>
</protein>
<evidence type="ECO:0000256" key="1">
    <source>
        <dbReference type="SAM" id="MobiDB-lite"/>
    </source>
</evidence>
<dbReference type="OrthoDB" id="2627153at2"/>
<feature type="domain" description="DUF4937" evidence="2">
    <location>
        <begin position="65"/>
        <end position="149"/>
    </location>
</feature>